<proteinExistence type="predicted"/>
<reference evidence="2 3" key="1">
    <citation type="submission" date="2018-04" db="EMBL/GenBank/DDBJ databases">
        <title>The genome sequence of Caulobacter sp. 744.</title>
        <authorList>
            <person name="Gao J."/>
            <person name="Sun J."/>
        </authorList>
    </citation>
    <scope>NUCLEOTIDE SEQUENCE [LARGE SCALE GENOMIC DNA]</scope>
    <source>
        <strain evidence="2 3">774</strain>
    </source>
</reference>
<dbReference type="AlphaFoldDB" id="A0A2T9K7M0"/>
<dbReference type="OrthoDB" id="9779968at2"/>
<comment type="caution">
    <text evidence="2">The sequence shown here is derived from an EMBL/GenBank/DDBJ whole genome shotgun (WGS) entry which is preliminary data.</text>
</comment>
<feature type="chain" id="PRO_5015403094" description="DUF1501 domain-containing protein" evidence="1">
    <location>
        <begin position="23"/>
        <end position="452"/>
    </location>
</feature>
<evidence type="ECO:0000313" key="3">
    <source>
        <dbReference type="Proteomes" id="UP000245073"/>
    </source>
</evidence>
<dbReference type="InterPro" id="IPR010869">
    <property type="entry name" value="DUF1501"/>
</dbReference>
<dbReference type="Proteomes" id="UP000245073">
    <property type="component" value="Unassembled WGS sequence"/>
</dbReference>
<protein>
    <recommendedName>
        <fullName evidence="4">DUF1501 domain-containing protein</fullName>
    </recommendedName>
</protein>
<keyword evidence="3" id="KW-1185">Reference proteome</keyword>
<evidence type="ECO:0000256" key="1">
    <source>
        <dbReference type="SAM" id="SignalP"/>
    </source>
</evidence>
<dbReference type="PROSITE" id="PS51318">
    <property type="entry name" value="TAT"/>
    <property type="match status" value="1"/>
</dbReference>
<evidence type="ECO:0008006" key="4">
    <source>
        <dbReference type="Google" id="ProtNLM"/>
    </source>
</evidence>
<dbReference type="PANTHER" id="PTHR43737">
    <property type="entry name" value="BLL7424 PROTEIN"/>
    <property type="match status" value="1"/>
</dbReference>
<keyword evidence="1" id="KW-0732">Signal</keyword>
<dbReference type="EMBL" id="QDKQ01000026">
    <property type="protein sequence ID" value="PVM91959.1"/>
    <property type="molecule type" value="Genomic_DNA"/>
</dbReference>
<dbReference type="Pfam" id="PF07394">
    <property type="entry name" value="DUF1501"/>
    <property type="match status" value="1"/>
</dbReference>
<feature type="signal peptide" evidence="1">
    <location>
        <begin position="1"/>
        <end position="22"/>
    </location>
</feature>
<dbReference type="InterPro" id="IPR006311">
    <property type="entry name" value="TAT_signal"/>
</dbReference>
<evidence type="ECO:0000313" key="2">
    <source>
        <dbReference type="EMBL" id="PVM91959.1"/>
    </source>
</evidence>
<name>A0A2T9K7M0_9CAUL</name>
<sequence>MTLSRRDFGRLLAGASATAALAQIGVSAAVADTSSYRAMVGIFLFGGNDAWNMVIPNDERYADYAAKRASIAVKQDALMPLTGTAFGLHPAFAPLKGAWDEGALSVVLNAGTLFQPLTKTIYQSRPDLRPLNLMSHEDQQNEWQGMRMREKNLDGFMGRILDKADQAELPPLISIAGSQLALIGSRKSPLILPSTGGISRNGYNAASTDAATVARQSALNAFSDASAFGAVTDFTGRGMSSAYAQAATANTIVSATTSTVDQYFKNPNTGATLTSEISRQLLRAARMIEARNTLGHAKQTFFVSQGGYDTHNGQAASHNSLYADLAMALAGFYAAMKALGLANNVTAFTMSDFGRVYKPNANAGTDHAWGSNHLVLGAALSSRKVHGRYPDTTYGGAEDAYNDGRWIPSIAVEEYIGAIAQWYGVSAADMPYVFPNWATWNGGGRGPVPLFG</sequence>
<dbReference type="PANTHER" id="PTHR43737:SF1">
    <property type="entry name" value="DUF1501 DOMAIN-CONTAINING PROTEIN"/>
    <property type="match status" value="1"/>
</dbReference>
<dbReference type="RefSeq" id="WP_109099936.1">
    <property type="nucleotide sequence ID" value="NZ_QDKQ01000026.1"/>
</dbReference>
<gene>
    <name evidence="2" type="ORF">DDF67_05520</name>
</gene>
<accession>A0A2T9K7M0</accession>
<organism evidence="2 3">
    <name type="scientific">Caulobacter endophyticus</name>
    <dbReference type="NCBI Taxonomy" id="2172652"/>
    <lineage>
        <taxon>Bacteria</taxon>
        <taxon>Pseudomonadati</taxon>
        <taxon>Pseudomonadota</taxon>
        <taxon>Alphaproteobacteria</taxon>
        <taxon>Caulobacterales</taxon>
        <taxon>Caulobacteraceae</taxon>
        <taxon>Caulobacter</taxon>
    </lineage>
</organism>